<dbReference type="GO" id="GO:0034727">
    <property type="term" value="P:piecemeal microautophagy of the nucleus"/>
    <property type="evidence" value="ECO:0007669"/>
    <property type="project" value="TreeGrafter"/>
</dbReference>
<comment type="caution">
    <text evidence="13">The sequence shown here is derived from an EMBL/GenBank/DDBJ whole genome shotgun (WGS) entry which is preliminary data.</text>
</comment>
<dbReference type="GO" id="GO:0032266">
    <property type="term" value="F:phosphatidylinositol-3-phosphate binding"/>
    <property type="evidence" value="ECO:0007669"/>
    <property type="project" value="TreeGrafter"/>
</dbReference>
<keyword evidence="7" id="KW-0072">Autophagy</keyword>
<evidence type="ECO:0000256" key="7">
    <source>
        <dbReference type="ARBA" id="ARBA00023006"/>
    </source>
</evidence>
<dbReference type="GO" id="GO:0043495">
    <property type="term" value="F:protein-membrane adaptor activity"/>
    <property type="evidence" value="ECO:0007669"/>
    <property type="project" value="TreeGrafter"/>
</dbReference>
<comment type="similarity">
    <text evidence="3">Belongs to the ATG2 family.</text>
</comment>
<feature type="region of interest" description="Disordered" evidence="12">
    <location>
        <begin position="115"/>
        <end position="154"/>
    </location>
</feature>
<dbReference type="GO" id="GO:0000045">
    <property type="term" value="P:autophagosome assembly"/>
    <property type="evidence" value="ECO:0007669"/>
    <property type="project" value="TreeGrafter"/>
</dbReference>
<keyword evidence="6" id="KW-0256">Endoplasmic reticulum</keyword>
<comment type="catalytic activity">
    <reaction evidence="11">
        <text>a 1,2-diacyl-sn-glycero-3-phosphoethanolamine(in) = a 1,2-diacyl-sn-glycero-3-phosphoethanolamine(out)</text>
        <dbReference type="Rhea" id="RHEA:38895"/>
        <dbReference type="ChEBI" id="CHEBI:64612"/>
    </reaction>
</comment>
<evidence type="ECO:0000313" key="14">
    <source>
        <dbReference type="Proteomes" id="UP000323000"/>
    </source>
</evidence>
<dbReference type="InterPro" id="IPR026849">
    <property type="entry name" value="ATG2"/>
</dbReference>
<evidence type="ECO:0000256" key="9">
    <source>
        <dbReference type="ARBA" id="ARBA00023136"/>
    </source>
</evidence>
<evidence type="ECO:0000256" key="8">
    <source>
        <dbReference type="ARBA" id="ARBA00023055"/>
    </source>
</evidence>
<evidence type="ECO:0000256" key="12">
    <source>
        <dbReference type="SAM" id="MobiDB-lite"/>
    </source>
</evidence>
<comment type="subcellular location">
    <subcellularLocation>
        <location evidence="1">Endoplasmic reticulum membrane</location>
        <topology evidence="1">Peripheral membrane protein</topology>
    </subcellularLocation>
    <subcellularLocation>
        <location evidence="2">Preautophagosomal structure membrane</location>
        <topology evidence="2">Peripheral membrane protein</topology>
    </subcellularLocation>
</comment>
<dbReference type="Pfam" id="PF13329">
    <property type="entry name" value="ATG2_CAD"/>
    <property type="match status" value="2"/>
</dbReference>
<dbReference type="GO" id="GO:0061709">
    <property type="term" value="P:reticulophagy"/>
    <property type="evidence" value="ECO:0007669"/>
    <property type="project" value="TreeGrafter"/>
</dbReference>
<accession>A0A5C7I5R2</accession>
<evidence type="ECO:0000256" key="6">
    <source>
        <dbReference type="ARBA" id="ARBA00022824"/>
    </source>
</evidence>
<evidence type="ECO:0000256" key="1">
    <source>
        <dbReference type="ARBA" id="ARBA00004406"/>
    </source>
</evidence>
<keyword evidence="8" id="KW-0445">Lipid transport</keyword>
<evidence type="ECO:0000256" key="4">
    <source>
        <dbReference type="ARBA" id="ARBA00018070"/>
    </source>
</evidence>
<dbReference type="GO" id="GO:0000422">
    <property type="term" value="P:autophagy of mitochondrion"/>
    <property type="evidence" value="ECO:0007669"/>
    <property type="project" value="TreeGrafter"/>
</dbReference>
<organism evidence="13 14">
    <name type="scientific">Acer yangbiense</name>
    <dbReference type="NCBI Taxonomy" id="1000413"/>
    <lineage>
        <taxon>Eukaryota</taxon>
        <taxon>Viridiplantae</taxon>
        <taxon>Streptophyta</taxon>
        <taxon>Embryophyta</taxon>
        <taxon>Tracheophyta</taxon>
        <taxon>Spermatophyta</taxon>
        <taxon>Magnoliopsida</taxon>
        <taxon>eudicotyledons</taxon>
        <taxon>Gunneridae</taxon>
        <taxon>Pentapetalae</taxon>
        <taxon>rosids</taxon>
        <taxon>malvids</taxon>
        <taxon>Sapindales</taxon>
        <taxon>Sapindaceae</taxon>
        <taxon>Hippocastanoideae</taxon>
        <taxon>Acereae</taxon>
        <taxon>Acer</taxon>
    </lineage>
</organism>
<protein>
    <recommendedName>
        <fullName evidence="4">Autophagy-related protein 2</fullName>
    </recommendedName>
</protein>
<evidence type="ECO:0000256" key="5">
    <source>
        <dbReference type="ARBA" id="ARBA00022448"/>
    </source>
</evidence>
<feature type="compositionally biased region" description="Basic and acidic residues" evidence="12">
    <location>
        <begin position="692"/>
        <end position="704"/>
    </location>
</feature>
<keyword evidence="5" id="KW-0813">Transport</keyword>
<feature type="region of interest" description="Disordered" evidence="12">
    <location>
        <begin position="685"/>
        <end position="710"/>
    </location>
</feature>
<dbReference type="PANTHER" id="PTHR13190:SF1">
    <property type="entry name" value="AUTOPHAGY-RELATED 2, ISOFORM A"/>
    <property type="match status" value="1"/>
</dbReference>
<dbReference type="GO" id="GO:0061723">
    <property type="term" value="P:glycophagy"/>
    <property type="evidence" value="ECO:0007669"/>
    <property type="project" value="TreeGrafter"/>
</dbReference>
<evidence type="ECO:0000256" key="2">
    <source>
        <dbReference type="ARBA" id="ARBA00004623"/>
    </source>
</evidence>
<name>A0A5C7I5R2_9ROSI</name>
<dbReference type="GO" id="GO:0034045">
    <property type="term" value="C:phagophore assembly site membrane"/>
    <property type="evidence" value="ECO:0007669"/>
    <property type="project" value="UniProtKB-SubCell"/>
</dbReference>
<gene>
    <name evidence="13" type="ORF">EZV62_011322</name>
</gene>
<proteinExistence type="inferred from homology"/>
<dbReference type="GO" id="GO:0005789">
    <property type="term" value="C:endoplasmic reticulum membrane"/>
    <property type="evidence" value="ECO:0007669"/>
    <property type="project" value="UniProtKB-SubCell"/>
</dbReference>
<dbReference type="PANTHER" id="PTHR13190">
    <property type="entry name" value="AUTOPHAGY-RELATED 2, ISOFORM A"/>
    <property type="match status" value="1"/>
</dbReference>
<keyword evidence="9" id="KW-0472">Membrane</keyword>
<sequence>MFGGWKFAKSAEEMVSRWAVKRICKFLLKKKLGQFILGDIDIDQLDVQLSDGSVQLYDLALNVDYLNEKLGAATSLIIREGSIGSLLVKMPWKGKGCQVEVDELEIVLAPCRDNNSRGGDETCSTSPDGNHDKQSDSGQFGHGMADNATKPSSNDVHEGVKIIAKMVKWFLTSFHVRIKKLIFAFDPCIESDENKVGSRGTLVLRISETECGTCLSDDARSNSDARADSFLGISCLTNFVKFQGAILELLHMDDIDHQTGSPSNATTPIMTWKRDGFSGNVKLSIPWKNGSLDIRKVDADVCIDPIELKFQPSTIKWFLQSWETCKKLDKDRRDSMFHKSSDSVYFNSISHFQSLPTASPAVATDKVIPIRGSYSTNFASLDGQESASETMLPSSHLILDWVPFPVNKNEKDGVEEVDLGASMDQFFECFDGMRNSQSALGSSGMWNWTCSVFSAITAASSLASGSLHVPSEQQHVQTNLRANFAGISIVFSFYDEDQKHLYELKGDQISDGSRVHYLGAQCRDIILVMQVSPREMRFEGTVKDIEVADYLHYQTDVTNFNLKEHDQDIDSQTVVIQHLQAEVQGLLPPFSKDCDSDELSGLETTDVQFGNKVDVVKIPLFKTSDVTYCQFAVNANESHGSFTGCTSFSLKLPPFVFWVNFQLLNMLWDLYKEVGSSSGINNKKSELSSQVVHEKHGSSKRDVKSGSGAPLTTLSSTESLRGNISIPNARVILCFPLSTGKDIGGYCSWDQFIALDFSPPSTFNKRAIEDPITSSDRSFQKRFSSRATRSLHLNVGNLDIYLVTSGHKDDAGINSCKIKSSRFSAVKILSVSNRTSRLSVISMLWQEGPTTGPWIAERAKVLATSEESKGRNKFRGKGYEFSSVNAVNNLEYINSQTQHEMILSSAFFVHVRLFPIAINLGCSEYSSLHGLLNQMISGLSFLAHDAISGTEESSVSQTSILVDCDSVELLIRPEIKECVKGSMQSELPGSWHCLKLRIQNFNLLSVSNIGGTKNANFFWLSHGEGALWGSVTEVPSLEFLLISCSNSTMKRGDGGGSNALSSRLAGSDIVHLFEPETSCNFTSVNVRCSTIVAVGGRLDWLDAITSFFSLPSPEIEQAGDSSLQMEDLAVPRGASFVLNLVDIGLSYEPFFMSSMVHSEDLNSVSGSTEFNEEMGEQYVTCLLAASSFTLSSTTMANSLDTDYKIRVKDLGLLLCSLSKPKKFGGPYSVQYLHESGYVKVAREALLEAVLRINCKNGLLWELECSKSHIYVDACHDTTSGLICLATQLQQLFAPDTEESIVHLQNRYNNVQQAHERIDFIDESRILNTDLLPSTSKMHSLTADGKSKFEVVGLMDEISEDAFHLDGYQTCQTDSPESQGCMSHDDALIGEACNVIFETPETFSHDLSVKGSASLAGLESGQTSFPQNDYSPEFIESYCLSDLRPLSELSIGRQFSPELKCRSRNMMDGDVGKGNSGWYGDASLRIVENHISETSGQTTMKQSLEGKLSFIDSAESDGFGKATGRVLLRNINVTCRMYAGSDWHQSKNEGEHSADIHARDTTICLEFVLSGMQFQYDIFPVGGMCVSKLSLSAQDFHLYDKSKAAPWKLVLGYYNSKDHPRQSSSKAFKLDLETVRPNPLTPLEEYRLHVAILPMLLHLHQRQLDFLIGFFGAKSSSVGDTPCCHTDSFSSELLTSTTKGKTLTGHTIADEALLPYFQASGKFDIWPILVRVDYSPSHIDLAALRGGKYVELVNLVPWKGVELQLKHVHAVGIYGWGSVCETIIGEWLEDISQNQIHKVLRGIPTIRSLVSVGSGAAKLVSLPVENYRKDKRVLKGMQRGTVAFLRSISLEAVGLGVHLAAGAHDILLQAEYTLTSIPPSVSWPAQDKTKAKTIVRCNQPKDAQQGIQQNDYAVNLSVYTEAYESISDGLGRSASALVQAPLKKYQRGASAGSALATAVRGVPAAAIAPASACASAVHYALLGLRNSLDPEHKKESMEKYLGPTGSQE</sequence>
<evidence type="ECO:0000256" key="3">
    <source>
        <dbReference type="ARBA" id="ARBA00009714"/>
    </source>
</evidence>
<dbReference type="Proteomes" id="UP000323000">
    <property type="component" value="Chromosome 4"/>
</dbReference>
<comment type="catalytic activity">
    <reaction evidence="10">
        <text>a 1,2-diacyl-sn-glycero-3-phospho-L-serine(in) = a 1,2-diacyl-sn-glycero-3-phospho-L-serine(out)</text>
        <dbReference type="Rhea" id="RHEA:38663"/>
        <dbReference type="ChEBI" id="CHEBI:57262"/>
    </reaction>
</comment>
<dbReference type="OrthoDB" id="18982at2759"/>
<dbReference type="GO" id="GO:0061908">
    <property type="term" value="C:phagophore"/>
    <property type="evidence" value="ECO:0007669"/>
    <property type="project" value="TreeGrafter"/>
</dbReference>
<dbReference type="GO" id="GO:0006869">
    <property type="term" value="P:lipid transport"/>
    <property type="evidence" value="ECO:0007669"/>
    <property type="project" value="UniProtKB-KW"/>
</dbReference>
<evidence type="ECO:0000313" key="13">
    <source>
        <dbReference type="EMBL" id="TXG64328.1"/>
    </source>
</evidence>
<dbReference type="EMBL" id="VAHF01000004">
    <property type="protein sequence ID" value="TXG64328.1"/>
    <property type="molecule type" value="Genomic_DNA"/>
</dbReference>
<keyword evidence="14" id="KW-1185">Reference proteome</keyword>
<evidence type="ECO:0000256" key="11">
    <source>
        <dbReference type="ARBA" id="ARBA00024615"/>
    </source>
</evidence>
<reference evidence="14" key="1">
    <citation type="journal article" date="2019" name="Gigascience">
        <title>De novo genome assembly of the endangered Acer yangbiense, a plant species with extremely small populations endemic to Yunnan Province, China.</title>
        <authorList>
            <person name="Yang J."/>
            <person name="Wariss H.M."/>
            <person name="Tao L."/>
            <person name="Zhang R."/>
            <person name="Yun Q."/>
            <person name="Hollingsworth P."/>
            <person name="Dao Z."/>
            <person name="Luo G."/>
            <person name="Guo H."/>
            <person name="Ma Y."/>
            <person name="Sun W."/>
        </authorList>
    </citation>
    <scope>NUCLEOTIDE SEQUENCE [LARGE SCALE GENOMIC DNA]</scope>
    <source>
        <strain evidence="14">cv. Malutang</strain>
    </source>
</reference>
<evidence type="ECO:0000256" key="10">
    <source>
        <dbReference type="ARBA" id="ARBA00024479"/>
    </source>
</evidence>